<dbReference type="RefSeq" id="WP_124752007.1">
    <property type="nucleotide sequence ID" value="NZ_RQYN01000030.1"/>
</dbReference>
<dbReference type="AlphaFoldDB" id="A0A3P1XNB4"/>
<comment type="caution">
    <text evidence="2">The sequence shown here is derived from an EMBL/GenBank/DDBJ whole genome shotgun (WGS) entry which is preliminary data.</text>
</comment>
<gene>
    <name evidence="2" type="ORF">EII40_09395</name>
    <name evidence="3" type="ORF">EII41_08575</name>
</gene>
<keyword evidence="1" id="KW-0812">Transmembrane</keyword>
<evidence type="ECO:0000313" key="5">
    <source>
        <dbReference type="Proteomes" id="UP000279860"/>
    </source>
</evidence>
<protein>
    <submittedName>
        <fullName evidence="2">Uncharacterized protein</fullName>
    </submittedName>
</protein>
<dbReference type="EMBL" id="RQYS01000040">
    <property type="protein sequence ID" value="RRD59548.1"/>
    <property type="molecule type" value="Genomic_DNA"/>
</dbReference>
<dbReference type="Proteomes" id="UP000278609">
    <property type="component" value="Unassembled WGS sequence"/>
</dbReference>
<organism evidence="2 4">
    <name type="scientific">Tannerella forsythia</name>
    <name type="common">Bacteroides forsythus</name>
    <dbReference type="NCBI Taxonomy" id="28112"/>
    <lineage>
        <taxon>Bacteria</taxon>
        <taxon>Pseudomonadati</taxon>
        <taxon>Bacteroidota</taxon>
        <taxon>Bacteroidia</taxon>
        <taxon>Bacteroidales</taxon>
        <taxon>Tannerellaceae</taxon>
        <taxon>Tannerella</taxon>
    </lineage>
</organism>
<dbReference type="Proteomes" id="UP000279860">
    <property type="component" value="Unassembled WGS sequence"/>
</dbReference>
<evidence type="ECO:0000313" key="2">
    <source>
        <dbReference type="EMBL" id="RRD59548.1"/>
    </source>
</evidence>
<reference evidence="4 5" key="1">
    <citation type="submission" date="2018-11" db="EMBL/GenBank/DDBJ databases">
        <title>Genomes From Bacteria Associated with the Canine Oral Cavity: a Test Case for Automated Genome-Based Taxonomic Assignment.</title>
        <authorList>
            <person name="Coil D.A."/>
            <person name="Jospin G."/>
            <person name="Darling A.E."/>
            <person name="Wallis C."/>
            <person name="Davis I.J."/>
            <person name="Harris S."/>
            <person name="Eisen J.A."/>
            <person name="Holcombe L.J."/>
            <person name="O'Flynn C."/>
        </authorList>
    </citation>
    <scope>NUCLEOTIDE SEQUENCE [LARGE SCALE GENOMIC DNA]</scope>
    <source>
        <strain evidence="3 5">OH1426_COT-023</strain>
        <strain evidence="2 4">OH2617_COT-023</strain>
    </source>
</reference>
<dbReference type="EMBL" id="RQYN01000030">
    <property type="protein sequence ID" value="RRD74106.1"/>
    <property type="molecule type" value="Genomic_DNA"/>
</dbReference>
<evidence type="ECO:0000256" key="1">
    <source>
        <dbReference type="SAM" id="Phobius"/>
    </source>
</evidence>
<proteinExistence type="predicted"/>
<keyword evidence="1" id="KW-1133">Transmembrane helix</keyword>
<feature type="transmembrane region" description="Helical" evidence="1">
    <location>
        <begin position="49"/>
        <end position="73"/>
    </location>
</feature>
<sequence>MSAIEKLTPQDFGRELDIALFSKWKSAYNDAYIQGMFNLVIIFTTPLPLSYLLGFLGTILWFILSFVCIMVIITKYNKVNKLKAQLGINKQEILEAIRRCKQRI</sequence>
<evidence type="ECO:0000313" key="3">
    <source>
        <dbReference type="EMBL" id="RRD74106.1"/>
    </source>
</evidence>
<evidence type="ECO:0000313" key="4">
    <source>
        <dbReference type="Proteomes" id="UP000278609"/>
    </source>
</evidence>
<name>A0A3P1XNB4_TANFO</name>
<accession>A0A3P1XNB4</accession>
<keyword evidence="1" id="KW-0472">Membrane</keyword>